<gene>
    <name evidence="2" type="ORF">HGB38_20460</name>
</gene>
<dbReference type="Proteomes" id="UP000540698">
    <property type="component" value="Unassembled WGS sequence"/>
</dbReference>
<dbReference type="EMBL" id="JAAXOS010000009">
    <property type="protein sequence ID" value="NKY28573.1"/>
    <property type="molecule type" value="Genomic_DNA"/>
</dbReference>
<dbReference type="RefSeq" id="WP_157114188.1">
    <property type="nucleotide sequence ID" value="NZ_JAAXOS010000009.1"/>
</dbReference>
<evidence type="ECO:0000313" key="2">
    <source>
        <dbReference type="EMBL" id="NKY28573.1"/>
    </source>
</evidence>
<evidence type="ECO:0000313" key="3">
    <source>
        <dbReference type="Proteomes" id="UP000540698"/>
    </source>
</evidence>
<organism evidence="2 3">
    <name type="scientific">Nocardia gamkensis</name>
    <dbReference type="NCBI Taxonomy" id="352869"/>
    <lineage>
        <taxon>Bacteria</taxon>
        <taxon>Bacillati</taxon>
        <taxon>Actinomycetota</taxon>
        <taxon>Actinomycetes</taxon>
        <taxon>Mycobacteriales</taxon>
        <taxon>Nocardiaceae</taxon>
        <taxon>Nocardia</taxon>
    </lineage>
</organism>
<protein>
    <submittedName>
        <fullName evidence="2">Uncharacterized protein</fullName>
    </submittedName>
</protein>
<name>A0A7X6L663_9NOCA</name>
<feature type="region of interest" description="Disordered" evidence="1">
    <location>
        <begin position="14"/>
        <end position="38"/>
    </location>
</feature>
<feature type="compositionally biased region" description="Basic residues" evidence="1">
    <location>
        <begin position="19"/>
        <end position="29"/>
    </location>
</feature>
<reference evidence="2 3" key="1">
    <citation type="submission" date="2020-04" db="EMBL/GenBank/DDBJ databases">
        <title>MicrobeNet Type strains.</title>
        <authorList>
            <person name="Nicholson A.C."/>
        </authorList>
    </citation>
    <scope>NUCLEOTIDE SEQUENCE [LARGE SCALE GENOMIC DNA]</scope>
    <source>
        <strain evidence="2 3">DSM 44956</strain>
    </source>
</reference>
<proteinExistence type="predicted"/>
<accession>A0A7X6L663</accession>
<sequence length="210" mass="22726">MSAGVRVGGLQAWAPMSGAKKKPTRRRASRSGGDVTWGSPRGEAAWVEAMRAHIWHRRYPPSSVMQALGTPCGHPVPAADMRVFAGLDIMMRVRGWSFLGECSGPEVLTWIYEPSDAGESHLDRGLEPVTTIAATLDRSLPTDTVRDCEVEVLLVGTPYSQARLTGLTGLTPHLALIEAHRPGDPITLPFPLGRARATDRAHQPHIGADR</sequence>
<keyword evidence="3" id="KW-1185">Reference proteome</keyword>
<evidence type="ECO:0000256" key="1">
    <source>
        <dbReference type="SAM" id="MobiDB-lite"/>
    </source>
</evidence>
<dbReference type="AlphaFoldDB" id="A0A7X6L663"/>
<comment type="caution">
    <text evidence="2">The sequence shown here is derived from an EMBL/GenBank/DDBJ whole genome shotgun (WGS) entry which is preliminary data.</text>
</comment>